<dbReference type="Pfam" id="PF12478">
    <property type="entry name" value="UBAP2-Lig"/>
    <property type="match status" value="1"/>
</dbReference>
<name>A0A6H5GUU3_9HEMI</name>
<gene>
    <name evidence="2" type="ORF">NTEN_LOCUS12115</name>
</gene>
<dbReference type="OrthoDB" id="5918007at2759"/>
<sequence>MPPDADSAIGLLDVQFGALEFGENSSEPVHNSPPSSRQSTPSPQPAETIVTPT</sequence>
<dbReference type="InterPro" id="IPR022166">
    <property type="entry name" value="UBAP2/Lig"/>
</dbReference>
<reference evidence="2 3" key="1">
    <citation type="submission" date="2020-02" db="EMBL/GenBank/DDBJ databases">
        <authorList>
            <person name="Ferguson B K."/>
        </authorList>
    </citation>
    <scope>NUCLEOTIDE SEQUENCE [LARGE SCALE GENOMIC DNA]</scope>
</reference>
<feature type="compositionally biased region" description="Low complexity" evidence="1">
    <location>
        <begin position="32"/>
        <end position="41"/>
    </location>
</feature>
<proteinExistence type="predicted"/>
<keyword evidence="3" id="KW-1185">Reference proteome</keyword>
<evidence type="ECO:0000313" key="2">
    <source>
        <dbReference type="EMBL" id="CAB0006638.1"/>
    </source>
</evidence>
<dbReference type="EMBL" id="CADCXU010018084">
    <property type="protein sequence ID" value="CAB0006638.1"/>
    <property type="molecule type" value="Genomic_DNA"/>
</dbReference>
<organism evidence="2 3">
    <name type="scientific">Nesidiocoris tenuis</name>
    <dbReference type="NCBI Taxonomy" id="355587"/>
    <lineage>
        <taxon>Eukaryota</taxon>
        <taxon>Metazoa</taxon>
        <taxon>Ecdysozoa</taxon>
        <taxon>Arthropoda</taxon>
        <taxon>Hexapoda</taxon>
        <taxon>Insecta</taxon>
        <taxon>Pterygota</taxon>
        <taxon>Neoptera</taxon>
        <taxon>Paraneoptera</taxon>
        <taxon>Hemiptera</taxon>
        <taxon>Heteroptera</taxon>
        <taxon>Panheteroptera</taxon>
        <taxon>Cimicomorpha</taxon>
        <taxon>Miridae</taxon>
        <taxon>Dicyphina</taxon>
        <taxon>Nesidiocoris</taxon>
    </lineage>
</organism>
<evidence type="ECO:0000313" key="3">
    <source>
        <dbReference type="Proteomes" id="UP000479000"/>
    </source>
</evidence>
<feature type="region of interest" description="Disordered" evidence="1">
    <location>
        <begin position="22"/>
        <end position="53"/>
    </location>
</feature>
<protein>
    <submittedName>
        <fullName evidence="2">Uncharacterized protein</fullName>
    </submittedName>
</protein>
<feature type="non-terminal residue" evidence="2">
    <location>
        <position position="53"/>
    </location>
</feature>
<dbReference type="Proteomes" id="UP000479000">
    <property type="component" value="Unassembled WGS sequence"/>
</dbReference>
<accession>A0A6H5GUU3</accession>
<dbReference type="AlphaFoldDB" id="A0A6H5GUU3"/>
<evidence type="ECO:0000256" key="1">
    <source>
        <dbReference type="SAM" id="MobiDB-lite"/>
    </source>
</evidence>